<feature type="region of interest" description="Disordered" evidence="1">
    <location>
        <begin position="312"/>
        <end position="359"/>
    </location>
</feature>
<dbReference type="PANTHER" id="PTHR33112">
    <property type="entry name" value="DOMAIN PROTEIN, PUTATIVE-RELATED"/>
    <property type="match status" value="1"/>
</dbReference>
<comment type="caution">
    <text evidence="3">The sequence shown here is derived from an EMBL/GenBank/DDBJ whole genome shotgun (WGS) entry which is preliminary data.</text>
</comment>
<dbReference type="Pfam" id="PF06985">
    <property type="entry name" value="HET"/>
    <property type="match status" value="1"/>
</dbReference>
<accession>A0A3D8S9N7</accession>
<evidence type="ECO:0000259" key="2">
    <source>
        <dbReference type="Pfam" id="PF06985"/>
    </source>
</evidence>
<feature type="domain" description="Heterokaryon incompatibility" evidence="2">
    <location>
        <begin position="96"/>
        <end position="248"/>
    </location>
</feature>
<reference evidence="3 4" key="1">
    <citation type="journal article" date="2018" name="IMA Fungus">
        <title>IMA Genome-F 9: Draft genome sequence of Annulohypoxylon stygium, Aspergillus mulundensis, Berkeleyomyces basicola (syn. Thielaviopsis basicola), Ceratocystis smalleyi, two Cercospora beticola strains, Coleophoma cylindrospora, Fusarium fracticaudum, Phialophora cf. hyalina, and Morchella septimelata.</title>
        <authorList>
            <person name="Wingfield B.D."/>
            <person name="Bills G.F."/>
            <person name="Dong Y."/>
            <person name="Huang W."/>
            <person name="Nel W.J."/>
            <person name="Swalarsk-Parry B.S."/>
            <person name="Vaghefi N."/>
            <person name="Wilken P.M."/>
            <person name="An Z."/>
            <person name="de Beer Z.W."/>
            <person name="De Vos L."/>
            <person name="Chen L."/>
            <person name="Duong T.A."/>
            <person name="Gao Y."/>
            <person name="Hammerbacher A."/>
            <person name="Kikkert J.R."/>
            <person name="Li Y."/>
            <person name="Li H."/>
            <person name="Li K."/>
            <person name="Li Q."/>
            <person name="Liu X."/>
            <person name="Ma X."/>
            <person name="Naidoo K."/>
            <person name="Pethybridge S.J."/>
            <person name="Sun J."/>
            <person name="Steenkamp E.T."/>
            <person name="van der Nest M.A."/>
            <person name="van Wyk S."/>
            <person name="Wingfield M.J."/>
            <person name="Xiong C."/>
            <person name="Yue Q."/>
            <person name="Zhang X."/>
        </authorList>
    </citation>
    <scope>NUCLEOTIDE SEQUENCE [LARGE SCALE GENOMIC DNA]</scope>
    <source>
        <strain evidence="3 4">BP5796</strain>
    </source>
</reference>
<dbReference type="AlphaFoldDB" id="A0A3D8S9N7"/>
<dbReference type="Proteomes" id="UP000256328">
    <property type="component" value="Unassembled WGS sequence"/>
</dbReference>
<feature type="compositionally biased region" description="Low complexity" evidence="1">
    <location>
        <begin position="336"/>
        <end position="356"/>
    </location>
</feature>
<dbReference type="InterPro" id="IPR010730">
    <property type="entry name" value="HET"/>
</dbReference>
<proteinExistence type="predicted"/>
<sequence length="651" mass="72644">MAGPLPRVLYNVTAASDDAAAQVLAKRSIDPVVWGGKSWDFAKHWLADCHASHHACRNPALSAGHFVPGKLLKLNCDHDGNRVELYETTEGEELQWSALSYCWGGDQDVKATKETVEELKRGIALFRLPQTLQDAVSVSRSLEIPYLWVDALCIMQDDHDEMAHELQQVPLIYRHAYVTISASSAESVHEGFLQNRGYFHSNLKPFYLPYESADGARGNLLMSEDDIYTVNRDDWQEPVARRCWTLQEQMLSPRILQFEQRQLTFRCVVSHGDSANGVSIYPKFDRRASAPSTTSDVSSPVSQLSEFHLLESSQAASDAASDNPPSNQPESDEIASDGSSSNSAGHSPSSSSAGPSSPTPRFTLYLHEEWRQQSWSQWTTVVQNYSRRTLGFPEDKLRALSGLARMIAHDFRYTYIAGMFMQHLPLALCWMRQEMTEMRPFEDYLDAPDPAQLPDLPPLPHVGPPPLPAYNGAPSWSWLAADGEISYGGEFRDINKFDTRASILEVSVYPKTPFTTYDAIDGGVISLRGHLAAARWYPDNARMTVEEHEFFTFNDTGHADLAQGEAAYIDAWALLLATERGYPFGGPVMPADGEMCEANVFYSASPDGYMAGLVLEACGEGTYKRLAVFQEPPYKRTYSFEDIEPQVVHLI</sequence>
<keyword evidence="4" id="KW-1185">Reference proteome</keyword>
<dbReference type="PANTHER" id="PTHR33112:SF16">
    <property type="entry name" value="HETEROKARYON INCOMPATIBILITY DOMAIN-CONTAINING PROTEIN"/>
    <property type="match status" value="1"/>
</dbReference>
<organism evidence="3 4">
    <name type="scientific">Coleophoma crateriformis</name>
    <dbReference type="NCBI Taxonomy" id="565419"/>
    <lineage>
        <taxon>Eukaryota</taxon>
        <taxon>Fungi</taxon>
        <taxon>Dikarya</taxon>
        <taxon>Ascomycota</taxon>
        <taxon>Pezizomycotina</taxon>
        <taxon>Leotiomycetes</taxon>
        <taxon>Helotiales</taxon>
        <taxon>Dermateaceae</taxon>
        <taxon>Coleophoma</taxon>
    </lineage>
</organism>
<feature type="compositionally biased region" description="Low complexity" evidence="1">
    <location>
        <begin position="312"/>
        <end position="325"/>
    </location>
</feature>
<gene>
    <name evidence="3" type="ORF">BP5796_04461</name>
</gene>
<protein>
    <recommendedName>
        <fullName evidence="2">Heterokaryon incompatibility domain-containing protein</fullName>
    </recommendedName>
</protein>
<dbReference type="EMBL" id="PDLN01000006">
    <property type="protein sequence ID" value="RDW82970.1"/>
    <property type="molecule type" value="Genomic_DNA"/>
</dbReference>
<evidence type="ECO:0000313" key="4">
    <source>
        <dbReference type="Proteomes" id="UP000256328"/>
    </source>
</evidence>
<dbReference type="OrthoDB" id="8300194at2759"/>
<evidence type="ECO:0000256" key="1">
    <source>
        <dbReference type="SAM" id="MobiDB-lite"/>
    </source>
</evidence>
<name>A0A3D8S9N7_9HELO</name>
<evidence type="ECO:0000313" key="3">
    <source>
        <dbReference type="EMBL" id="RDW82970.1"/>
    </source>
</evidence>